<sequence>MKSILDGAMRKAAALTSRQNLTEATKVIQNALSGEAWGQNADSGAQAREDKGQSRLAAGNIWSALTPLQKEPVPVEALTETARKSSPIGEIMHQLQNGFLSGGLPELGFGSASHARAEPGSATFDGAQFLTRTYSCAAGSRDYKLFVPSMAASATHRGQGLPLIVMLHGCKQDPDDFALGTDMNALAEQCGFLVAYPKQSSSSNQMGCWNWFNRKDQVRESGEPSIIAGLTREIMTEFNVDADQVFVAGLSAGGAMAAILGATHPDLFRAAGIHSGLPCGAATDVASAFTSMRHGASMEATALPETNVRTIVFQGAADRTVHPSNADLIVAFASAGLDSAVETKQRGRSGGGIAYERTVITDMSGVPQVEYWAVEGMGHAWSGGRAEGSFTDPNGPDASREMLRFFLQH</sequence>
<dbReference type="InterPro" id="IPR029058">
    <property type="entry name" value="AB_hydrolase_fold"/>
</dbReference>
<protein>
    <submittedName>
        <fullName evidence="3">Esterase</fullName>
    </submittedName>
</protein>
<evidence type="ECO:0000313" key="4">
    <source>
        <dbReference type="Proteomes" id="UP000294360"/>
    </source>
</evidence>
<reference evidence="3 4" key="1">
    <citation type="submission" date="2019-03" db="EMBL/GenBank/DDBJ databases">
        <authorList>
            <person name="Kox A.R. M."/>
        </authorList>
    </citation>
    <scope>NUCLEOTIDE SEQUENCE [LARGE SCALE GENOMIC DNA]</scope>
    <source>
        <strain evidence="3">MTUNDRAET4 annotated genome</strain>
    </source>
</reference>
<evidence type="ECO:0000313" key="3">
    <source>
        <dbReference type="EMBL" id="VFU07477.1"/>
    </source>
</evidence>
<dbReference type="NCBIfam" id="TIGR01840">
    <property type="entry name" value="esterase_phb"/>
    <property type="match status" value="1"/>
</dbReference>
<dbReference type="Pfam" id="PF10503">
    <property type="entry name" value="Esterase_PHB"/>
    <property type="match status" value="1"/>
</dbReference>
<dbReference type="AlphaFoldDB" id="A0A4U8YW41"/>
<dbReference type="SUPFAM" id="SSF53474">
    <property type="entry name" value="alpha/beta-Hydrolases"/>
    <property type="match status" value="2"/>
</dbReference>
<dbReference type="PANTHER" id="PTHR43037:SF1">
    <property type="entry name" value="BLL1128 PROTEIN"/>
    <property type="match status" value="1"/>
</dbReference>
<dbReference type="InterPro" id="IPR050955">
    <property type="entry name" value="Plant_Biomass_Hydrol_Est"/>
</dbReference>
<accession>A0A4U8YW41</accession>
<proteinExistence type="predicted"/>
<organism evidence="3 4">
    <name type="scientific">Methylocella tundrae</name>
    <dbReference type="NCBI Taxonomy" id="227605"/>
    <lineage>
        <taxon>Bacteria</taxon>
        <taxon>Pseudomonadati</taxon>
        <taxon>Pseudomonadota</taxon>
        <taxon>Alphaproteobacteria</taxon>
        <taxon>Hyphomicrobiales</taxon>
        <taxon>Beijerinckiaceae</taxon>
        <taxon>Methylocella</taxon>
    </lineage>
</organism>
<evidence type="ECO:0000256" key="1">
    <source>
        <dbReference type="ARBA" id="ARBA00022729"/>
    </source>
</evidence>
<keyword evidence="2" id="KW-0378">Hydrolase</keyword>
<dbReference type="RefSeq" id="WP_134486659.1">
    <property type="nucleotide sequence ID" value="NZ_CP139089.1"/>
</dbReference>
<dbReference type="GO" id="GO:0016787">
    <property type="term" value="F:hydrolase activity"/>
    <property type="evidence" value="ECO:0007669"/>
    <property type="project" value="UniProtKB-KW"/>
</dbReference>
<dbReference type="PANTHER" id="PTHR43037">
    <property type="entry name" value="UNNAMED PRODUCT-RELATED"/>
    <property type="match status" value="1"/>
</dbReference>
<dbReference type="KEGG" id="mtun:MTUNDRAET4_0584"/>
<dbReference type="EMBL" id="LR536450">
    <property type="protein sequence ID" value="VFU07477.1"/>
    <property type="molecule type" value="Genomic_DNA"/>
</dbReference>
<name>A0A4U8YW41_METTU</name>
<dbReference type="OrthoDB" id="9767239at2"/>
<dbReference type="Gene3D" id="3.40.50.1820">
    <property type="entry name" value="alpha/beta hydrolase"/>
    <property type="match status" value="1"/>
</dbReference>
<dbReference type="GO" id="GO:0005576">
    <property type="term" value="C:extracellular region"/>
    <property type="evidence" value="ECO:0007669"/>
    <property type="project" value="InterPro"/>
</dbReference>
<dbReference type="Proteomes" id="UP000294360">
    <property type="component" value="Chromosome"/>
</dbReference>
<keyword evidence="1" id="KW-0732">Signal</keyword>
<evidence type="ECO:0000256" key="2">
    <source>
        <dbReference type="ARBA" id="ARBA00022801"/>
    </source>
</evidence>
<dbReference type="InterPro" id="IPR010126">
    <property type="entry name" value="Esterase_phb"/>
</dbReference>
<gene>
    <name evidence="3" type="ORF">MTUNDRAET4_0584</name>
</gene>